<gene>
    <name evidence="6" type="ORF">HOLleu_03626</name>
</gene>
<accession>A0A9Q1CRV1</accession>
<evidence type="ECO:0000313" key="7">
    <source>
        <dbReference type="Proteomes" id="UP001152320"/>
    </source>
</evidence>
<feature type="active site" evidence="4">
    <location>
        <position position="123"/>
    </location>
</feature>
<dbReference type="SUPFAM" id="SSF53335">
    <property type="entry name" value="S-adenosyl-L-methionine-dependent methyltransferases"/>
    <property type="match status" value="1"/>
</dbReference>
<dbReference type="EMBL" id="JAIZAY010000001">
    <property type="protein sequence ID" value="KAJ8050422.1"/>
    <property type="molecule type" value="Genomic_DNA"/>
</dbReference>
<dbReference type="InterPro" id="IPR001525">
    <property type="entry name" value="C5_MeTfrase"/>
</dbReference>
<dbReference type="Pfam" id="PF00145">
    <property type="entry name" value="DNA_methylase"/>
    <property type="match status" value="1"/>
</dbReference>
<dbReference type="PANTHER" id="PTHR46098">
    <property type="entry name" value="TRNA (CYTOSINE(38)-C(5))-METHYLTRANSFERASE"/>
    <property type="match status" value="1"/>
</dbReference>
<evidence type="ECO:0000256" key="2">
    <source>
        <dbReference type="ARBA" id="ARBA00022679"/>
    </source>
</evidence>
<dbReference type="GO" id="GO:0005634">
    <property type="term" value="C:nucleus"/>
    <property type="evidence" value="ECO:0007669"/>
    <property type="project" value="TreeGrafter"/>
</dbReference>
<proteinExistence type="inferred from homology"/>
<keyword evidence="7" id="KW-1185">Reference proteome</keyword>
<reference evidence="6" key="1">
    <citation type="submission" date="2021-10" db="EMBL/GenBank/DDBJ databases">
        <title>Tropical sea cucumber genome reveals ecological adaptation and Cuvierian tubules defense mechanism.</title>
        <authorList>
            <person name="Chen T."/>
        </authorList>
    </citation>
    <scope>NUCLEOTIDE SEQUENCE</scope>
    <source>
        <strain evidence="6">Nanhai2018</strain>
        <tissue evidence="6">Muscle</tissue>
    </source>
</reference>
<evidence type="ECO:0000256" key="4">
    <source>
        <dbReference type="PROSITE-ProRule" id="PRU01016"/>
    </source>
</evidence>
<dbReference type="NCBIfam" id="TIGR00675">
    <property type="entry name" value="dcm"/>
    <property type="match status" value="1"/>
</dbReference>
<dbReference type="PRINTS" id="PR00105">
    <property type="entry name" value="C5METTRFRASE"/>
</dbReference>
<dbReference type="GO" id="GO:0032259">
    <property type="term" value="P:methylation"/>
    <property type="evidence" value="ECO:0007669"/>
    <property type="project" value="UniProtKB-KW"/>
</dbReference>
<evidence type="ECO:0000256" key="3">
    <source>
        <dbReference type="ARBA" id="ARBA00022691"/>
    </source>
</evidence>
<comment type="similarity">
    <text evidence="4 5">Belongs to the class I-like SAM-binding methyltransferase superfamily. C5-methyltransferase family.</text>
</comment>
<dbReference type="AlphaFoldDB" id="A0A9Q1CRV1"/>
<dbReference type="Gene3D" id="3.90.120.10">
    <property type="entry name" value="DNA Methylase, subunit A, domain 2"/>
    <property type="match status" value="1"/>
</dbReference>
<dbReference type="GO" id="GO:0008168">
    <property type="term" value="F:methyltransferase activity"/>
    <property type="evidence" value="ECO:0007669"/>
    <property type="project" value="UniProtKB-KW"/>
</dbReference>
<sequence length="474" mass="54823">MNDRRGVFKLQHKYLDQYTCVNAQFNWFLASIRYSKNNMAAYNSQKTYKVIEFYSGVGGMHYALLLSKISCEVVAAVDINEVANKVYRYNFPDINLLQRNIQSVTLKDFSQWNADIFLMSPPCQPFTRVGLKGDKNDPRTSSFLYLLQTLPKLSKKPKYLLVENVKGFETSDTRNELVDTLKKCNYKYKEFLLSPKDLGIPNQRLRYFLIAKLDSSNFHGDIQFNNGDTLLMHEISSEDSCHHRHGIGFAAGCMDRMKDSDETTSKIGDSTIIGDSFHIINDSNCRNDIAHSDTGHCQEIDLVEEIQYFLQNQKDKSFIHMSDLLFGSRSIKDYLENLSDVEFGDYLVPEKILVRFGKVMDIVRDSDERTCCFTKAYGHYVEGTGSFLQTNPSVTKHWAFEHQEENEQTISRLRQLCLRYFTPREITNFHHFPHDFTFPSDVSRKQQYRLLGNSLNACVVAVLLRYIVHSQNTT</sequence>
<dbReference type="Gene3D" id="3.40.50.150">
    <property type="entry name" value="Vaccinia Virus protein VP39"/>
    <property type="match status" value="1"/>
</dbReference>
<dbReference type="OrthoDB" id="414133at2759"/>
<organism evidence="6 7">
    <name type="scientific">Holothuria leucospilota</name>
    <name type="common">Black long sea cucumber</name>
    <name type="synonym">Mertensiothuria leucospilota</name>
    <dbReference type="NCBI Taxonomy" id="206669"/>
    <lineage>
        <taxon>Eukaryota</taxon>
        <taxon>Metazoa</taxon>
        <taxon>Echinodermata</taxon>
        <taxon>Eleutherozoa</taxon>
        <taxon>Echinozoa</taxon>
        <taxon>Holothuroidea</taxon>
        <taxon>Aspidochirotacea</taxon>
        <taxon>Aspidochirotida</taxon>
        <taxon>Holothuriidae</taxon>
        <taxon>Holothuria</taxon>
    </lineage>
</organism>
<name>A0A9Q1CRV1_HOLLE</name>
<dbReference type="InterPro" id="IPR029063">
    <property type="entry name" value="SAM-dependent_MTases_sf"/>
</dbReference>
<dbReference type="PANTHER" id="PTHR46098:SF1">
    <property type="entry name" value="TRNA (CYTOSINE(38)-C(5))-METHYLTRANSFERASE"/>
    <property type="match status" value="1"/>
</dbReference>
<dbReference type="PROSITE" id="PS51679">
    <property type="entry name" value="SAM_MT_C5"/>
    <property type="match status" value="1"/>
</dbReference>
<keyword evidence="2 4" id="KW-0808">Transferase</keyword>
<evidence type="ECO:0000256" key="5">
    <source>
        <dbReference type="RuleBase" id="RU000416"/>
    </source>
</evidence>
<evidence type="ECO:0000313" key="6">
    <source>
        <dbReference type="EMBL" id="KAJ8050422.1"/>
    </source>
</evidence>
<protein>
    <submittedName>
        <fullName evidence="6">tRNA (Cytosine(38)-C(5))-methyltransferase</fullName>
    </submittedName>
</protein>
<dbReference type="InterPro" id="IPR050750">
    <property type="entry name" value="C5-MTase"/>
</dbReference>
<evidence type="ECO:0000256" key="1">
    <source>
        <dbReference type="ARBA" id="ARBA00022603"/>
    </source>
</evidence>
<dbReference type="Proteomes" id="UP001152320">
    <property type="component" value="Chromosome 1"/>
</dbReference>
<keyword evidence="1 4" id="KW-0489">Methyltransferase</keyword>
<comment type="caution">
    <text evidence="6">The sequence shown here is derived from an EMBL/GenBank/DDBJ whole genome shotgun (WGS) entry which is preliminary data.</text>
</comment>
<keyword evidence="3 4" id="KW-0949">S-adenosyl-L-methionine</keyword>